<evidence type="ECO:0000256" key="6">
    <source>
        <dbReference type="ARBA" id="ARBA00023264"/>
    </source>
</evidence>
<sequence>MKKNIVIIGQGEIGKAIAFLLKRQRAHVIDCWDIDPTRCPTRKALETIIPKASIIFLCVPSWCLQGVADSIRSLLRHQTVLVTLSKGLDKQTHQTVSERMQTIFRRTQPVVLLSGPMLAEEIVKGKRAACVAASKHAHARKDVLGLFKDSALHVQSTTDVVGASLCGVLKNVYAIGLGIAAAKQAGDNFRGWYVQEAVREMSIILSHAGGRPETAYGPAGLGDLIATGFSSHSSNYSYGYALAKRKRSVKKAEGVESLASIIHLAAPVKHKLPLLWKIKSVVSGSKPPASLVV</sequence>
<dbReference type="InterPro" id="IPR006168">
    <property type="entry name" value="G3P_DH_NAD-dep"/>
</dbReference>
<dbReference type="PANTHER" id="PTHR11728:SF1">
    <property type="entry name" value="GLYCEROL-3-PHOSPHATE DEHYDROGENASE [NAD(+)] 2, CHLOROPLASTIC"/>
    <property type="match status" value="1"/>
</dbReference>
<comment type="caution">
    <text evidence="11">The sequence shown here is derived from an EMBL/GenBank/DDBJ whole genome shotgun (WGS) entry which is preliminary data.</text>
</comment>
<dbReference type="SUPFAM" id="SSF51735">
    <property type="entry name" value="NAD(P)-binding Rossmann-fold domains"/>
    <property type="match status" value="1"/>
</dbReference>
<dbReference type="InterPro" id="IPR008927">
    <property type="entry name" value="6-PGluconate_DH-like_C_sf"/>
</dbReference>
<dbReference type="AlphaFoldDB" id="A0A928TTU9"/>
<dbReference type="Proteomes" id="UP000710385">
    <property type="component" value="Unassembled WGS sequence"/>
</dbReference>
<protein>
    <recommendedName>
        <fullName evidence="13">Glycerol-3-phosphate dehydrogenase (NAD(P)(+))</fullName>
    </recommendedName>
</protein>
<dbReference type="GO" id="GO:0008654">
    <property type="term" value="P:phospholipid biosynthetic process"/>
    <property type="evidence" value="ECO:0007669"/>
    <property type="project" value="UniProtKB-KW"/>
</dbReference>
<gene>
    <name evidence="11" type="ORF">HS096_04895</name>
</gene>
<dbReference type="PIRSF" id="PIRSF000114">
    <property type="entry name" value="Glycerol-3-P_dh"/>
    <property type="match status" value="1"/>
</dbReference>
<evidence type="ECO:0000256" key="7">
    <source>
        <dbReference type="PIRSR" id="PIRSR000114-1"/>
    </source>
</evidence>
<evidence type="ECO:0008006" key="13">
    <source>
        <dbReference type="Google" id="ProtNLM"/>
    </source>
</evidence>
<dbReference type="GO" id="GO:0051287">
    <property type="term" value="F:NAD binding"/>
    <property type="evidence" value="ECO:0007669"/>
    <property type="project" value="InterPro"/>
</dbReference>
<feature type="binding site" evidence="8">
    <location>
        <position position="250"/>
    </location>
    <ligand>
        <name>NAD(+)</name>
        <dbReference type="ChEBI" id="CHEBI:57540"/>
    </ligand>
</feature>
<dbReference type="Pfam" id="PF07479">
    <property type="entry name" value="NAD_Gly3P_dh_C"/>
    <property type="match status" value="1"/>
</dbReference>
<dbReference type="PROSITE" id="PS00957">
    <property type="entry name" value="NAD_G3PDH"/>
    <property type="match status" value="1"/>
</dbReference>
<proteinExistence type="inferred from homology"/>
<feature type="active site" description="Proton acceptor" evidence="7">
    <location>
        <position position="170"/>
    </location>
</feature>
<dbReference type="GO" id="GO:0047952">
    <property type="term" value="F:glycerol-3-phosphate dehydrogenase [NAD(P)+] activity"/>
    <property type="evidence" value="ECO:0007669"/>
    <property type="project" value="TreeGrafter"/>
</dbReference>
<keyword evidence="2" id="KW-0444">Lipid biosynthesis</keyword>
<reference evidence="11" key="1">
    <citation type="submission" date="2020-05" db="EMBL/GenBank/DDBJ databases">
        <title>High-Quality Genomes of Partial-Nitritation/Anammox System by Hierarchical Clustering Based Hybrid Assembly.</title>
        <authorList>
            <person name="Liu L."/>
            <person name="Wang Y."/>
            <person name="Che Y."/>
            <person name="Chen Y."/>
            <person name="Xia Y."/>
            <person name="Luo R."/>
            <person name="Cheng S.H."/>
            <person name="Zheng C."/>
            <person name="Zhang T."/>
        </authorList>
    </citation>
    <scope>NUCLEOTIDE SEQUENCE</scope>
    <source>
        <strain evidence="11">H1_PAT1</strain>
    </source>
</reference>
<evidence type="ECO:0000259" key="9">
    <source>
        <dbReference type="Pfam" id="PF01210"/>
    </source>
</evidence>
<keyword evidence="3" id="KW-0560">Oxidoreductase</keyword>
<dbReference type="InterPro" id="IPR006109">
    <property type="entry name" value="G3P_DH_NAD-dep_C"/>
</dbReference>
<dbReference type="PANTHER" id="PTHR11728">
    <property type="entry name" value="GLYCEROL-3-PHOSPHATE DEHYDROGENASE"/>
    <property type="match status" value="1"/>
</dbReference>
<evidence type="ECO:0000256" key="2">
    <source>
        <dbReference type="ARBA" id="ARBA00022516"/>
    </source>
</evidence>
<comment type="similarity">
    <text evidence="1">Belongs to the NAD-dependent glycerol-3-phosphate dehydrogenase family.</text>
</comment>
<dbReference type="InterPro" id="IPR011128">
    <property type="entry name" value="G3P_DH_NAD-dep_N"/>
</dbReference>
<accession>A0A928TTU9</accession>
<evidence type="ECO:0000256" key="8">
    <source>
        <dbReference type="PIRSR" id="PIRSR000114-3"/>
    </source>
</evidence>
<dbReference type="Gene3D" id="3.40.50.720">
    <property type="entry name" value="NAD(P)-binding Rossmann-like Domain"/>
    <property type="match status" value="1"/>
</dbReference>
<dbReference type="InterPro" id="IPR036291">
    <property type="entry name" value="NAD(P)-bd_dom_sf"/>
</dbReference>
<keyword evidence="4" id="KW-0443">Lipid metabolism</keyword>
<dbReference type="GO" id="GO:0005975">
    <property type="term" value="P:carbohydrate metabolic process"/>
    <property type="evidence" value="ECO:0007669"/>
    <property type="project" value="InterPro"/>
</dbReference>
<dbReference type="Pfam" id="PF01210">
    <property type="entry name" value="NAD_Gly3P_dh_N"/>
    <property type="match status" value="1"/>
</dbReference>
<evidence type="ECO:0000256" key="3">
    <source>
        <dbReference type="ARBA" id="ARBA00023002"/>
    </source>
</evidence>
<keyword evidence="6" id="KW-1208">Phospholipid metabolism</keyword>
<evidence type="ECO:0000259" key="10">
    <source>
        <dbReference type="Pfam" id="PF07479"/>
    </source>
</evidence>
<evidence type="ECO:0000313" key="12">
    <source>
        <dbReference type="Proteomes" id="UP000710385"/>
    </source>
</evidence>
<keyword evidence="5" id="KW-0594">Phospholipid biosynthesis</keyword>
<organism evidence="11 12">
    <name type="scientific">candidate division WWE3 bacterium</name>
    <dbReference type="NCBI Taxonomy" id="2053526"/>
    <lineage>
        <taxon>Bacteria</taxon>
        <taxon>Katanobacteria</taxon>
    </lineage>
</organism>
<feature type="binding site" evidence="8">
    <location>
        <position position="119"/>
    </location>
    <ligand>
        <name>NAD(+)</name>
        <dbReference type="ChEBI" id="CHEBI:57540"/>
    </ligand>
</feature>
<evidence type="ECO:0000256" key="4">
    <source>
        <dbReference type="ARBA" id="ARBA00023098"/>
    </source>
</evidence>
<feature type="domain" description="Glycerol-3-phosphate dehydrogenase NAD-dependent C-terminal" evidence="10">
    <location>
        <begin position="159"/>
        <end position="292"/>
    </location>
</feature>
<dbReference type="Gene3D" id="1.10.1040.10">
    <property type="entry name" value="N-(1-d-carboxylethyl)-l-norvaline Dehydrogenase, domain 2"/>
    <property type="match status" value="1"/>
</dbReference>
<feature type="binding site" evidence="8">
    <location>
        <begin position="9"/>
        <end position="14"/>
    </location>
    <ligand>
        <name>NAD(+)</name>
        <dbReference type="ChEBI" id="CHEBI:57540"/>
    </ligand>
</feature>
<evidence type="ECO:0000256" key="1">
    <source>
        <dbReference type="ARBA" id="ARBA00011009"/>
    </source>
</evidence>
<dbReference type="InterPro" id="IPR013328">
    <property type="entry name" value="6PGD_dom2"/>
</dbReference>
<evidence type="ECO:0000313" key="11">
    <source>
        <dbReference type="EMBL" id="MBE7525693.1"/>
    </source>
</evidence>
<dbReference type="EMBL" id="JABTTY010000001">
    <property type="protein sequence ID" value="MBE7525693.1"/>
    <property type="molecule type" value="Genomic_DNA"/>
</dbReference>
<feature type="domain" description="Glycerol-3-phosphate dehydrogenase NAD-dependent N-terminal" evidence="9">
    <location>
        <begin position="43"/>
        <end position="138"/>
    </location>
</feature>
<dbReference type="GO" id="GO:0046168">
    <property type="term" value="P:glycerol-3-phosphate catabolic process"/>
    <property type="evidence" value="ECO:0007669"/>
    <property type="project" value="InterPro"/>
</dbReference>
<name>A0A928TTU9_UNCKA</name>
<dbReference type="SUPFAM" id="SSF48179">
    <property type="entry name" value="6-phosphogluconate dehydrogenase C-terminal domain-like"/>
    <property type="match status" value="1"/>
</dbReference>
<keyword evidence="8" id="KW-0520">NAD</keyword>
<dbReference type="GO" id="GO:0005829">
    <property type="term" value="C:cytosol"/>
    <property type="evidence" value="ECO:0007669"/>
    <property type="project" value="TreeGrafter"/>
</dbReference>
<evidence type="ECO:0000256" key="5">
    <source>
        <dbReference type="ARBA" id="ARBA00023209"/>
    </source>
</evidence>